<proteinExistence type="predicted"/>
<accession>A0A1L7I0G3</accession>
<name>A0A1L7I0G3_9FLAO</name>
<dbReference type="Proteomes" id="UP000186230">
    <property type="component" value="Chromosome"/>
</dbReference>
<sequence>MEVLLKRLLEKLEDNGNCGRKKFYRNKDLKDSFGLSPNTIIKYREEGILPFTVIGEIYLYPVIEVNNILKKNAIY</sequence>
<dbReference type="InterPro" id="IPR009061">
    <property type="entry name" value="DNA-bd_dom_put_sf"/>
</dbReference>
<organism evidence="1 2">
    <name type="scientific">Christiangramia flava JLT2011</name>
    <dbReference type="NCBI Taxonomy" id="1229726"/>
    <lineage>
        <taxon>Bacteria</taxon>
        <taxon>Pseudomonadati</taxon>
        <taxon>Bacteroidota</taxon>
        <taxon>Flavobacteriia</taxon>
        <taxon>Flavobacteriales</taxon>
        <taxon>Flavobacteriaceae</taxon>
        <taxon>Christiangramia</taxon>
    </lineage>
</organism>
<keyword evidence="2" id="KW-1185">Reference proteome</keyword>
<evidence type="ECO:0000313" key="1">
    <source>
        <dbReference type="EMBL" id="APU67087.1"/>
    </source>
</evidence>
<dbReference type="EMBL" id="CP016359">
    <property type="protein sequence ID" value="APU67087.1"/>
    <property type="molecule type" value="Genomic_DNA"/>
</dbReference>
<protein>
    <submittedName>
        <fullName evidence="1">Uncharacterized protein</fullName>
    </submittedName>
</protein>
<gene>
    <name evidence="1" type="ORF">GRFL_0363</name>
</gene>
<reference evidence="1 2" key="1">
    <citation type="submission" date="2016-07" db="EMBL/GenBank/DDBJ databases">
        <title>Multi-omics approach to identify versatile polysaccharide utilization systems of a marine flavobacterium Gramella flava.</title>
        <authorList>
            <person name="Tang K."/>
        </authorList>
    </citation>
    <scope>NUCLEOTIDE SEQUENCE [LARGE SCALE GENOMIC DNA]</scope>
    <source>
        <strain evidence="1 2">JLT2011</strain>
    </source>
</reference>
<dbReference type="SUPFAM" id="SSF46955">
    <property type="entry name" value="Putative DNA-binding domain"/>
    <property type="match status" value="1"/>
</dbReference>
<dbReference type="KEGG" id="gfl:GRFL_0363"/>
<evidence type="ECO:0000313" key="2">
    <source>
        <dbReference type="Proteomes" id="UP000186230"/>
    </source>
</evidence>
<dbReference type="AlphaFoldDB" id="A0A1L7I0G3"/>